<sequence>MPPKWNTPKESVF</sequence>
<name>A0A2P2Q2M0_RHIMU</name>
<reference evidence="1" key="1">
    <citation type="submission" date="2018-02" db="EMBL/GenBank/DDBJ databases">
        <title>Rhizophora mucronata_Transcriptome.</title>
        <authorList>
            <person name="Meera S.P."/>
            <person name="Sreeshan A."/>
            <person name="Augustine A."/>
        </authorList>
    </citation>
    <scope>NUCLEOTIDE SEQUENCE</scope>
    <source>
        <tissue evidence="1">Leaf</tissue>
    </source>
</reference>
<protein>
    <submittedName>
        <fullName evidence="1">Uncharacterized protein</fullName>
    </submittedName>
</protein>
<proteinExistence type="predicted"/>
<dbReference type="EMBL" id="GGEC01080720">
    <property type="protein sequence ID" value="MBX61204.1"/>
    <property type="molecule type" value="Transcribed_RNA"/>
</dbReference>
<evidence type="ECO:0000313" key="1">
    <source>
        <dbReference type="EMBL" id="MBX61204.1"/>
    </source>
</evidence>
<organism evidence="1">
    <name type="scientific">Rhizophora mucronata</name>
    <name type="common">Asiatic mangrove</name>
    <dbReference type="NCBI Taxonomy" id="61149"/>
    <lineage>
        <taxon>Eukaryota</taxon>
        <taxon>Viridiplantae</taxon>
        <taxon>Streptophyta</taxon>
        <taxon>Embryophyta</taxon>
        <taxon>Tracheophyta</taxon>
        <taxon>Spermatophyta</taxon>
        <taxon>Magnoliopsida</taxon>
        <taxon>eudicotyledons</taxon>
        <taxon>Gunneridae</taxon>
        <taxon>Pentapetalae</taxon>
        <taxon>rosids</taxon>
        <taxon>fabids</taxon>
        <taxon>Malpighiales</taxon>
        <taxon>Rhizophoraceae</taxon>
        <taxon>Rhizophora</taxon>
    </lineage>
</organism>
<accession>A0A2P2Q2M0</accession>